<evidence type="ECO:0000313" key="3">
    <source>
        <dbReference type="EMBL" id="KAK0451254.1"/>
    </source>
</evidence>
<comment type="caution">
    <text evidence="3">The sequence shown here is derived from an EMBL/GenBank/DDBJ whole genome shotgun (WGS) entry which is preliminary data.</text>
</comment>
<keyword evidence="2" id="KW-0732">Signal</keyword>
<dbReference type="Pfam" id="PF18758">
    <property type="entry name" value="KDZ"/>
    <property type="match status" value="1"/>
</dbReference>
<dbReference type="Proteomes" id="UP001175211">
    <property type="component" value="Unassembled WGS sequence"/>
</dbReference>
<evidence type="ECO:0000313" key="4">
    <source>
        <dbReference type="Proteomes" id="UP001175211"/>
    </source>
</evidence>
<proteinExistence type="predicted"/>
<evidence type="ECO:0000256" key="2">
    <source>
        <dbReference type="SAM" id="SignalP"/>
    </source>
</evidence>
<dbReference type="InterPro" id="IPR040521">
    <property type="entry name" value="KDZ"/>
</dbReference>
<name>A0AA39K161_ARMTA</name>
<dbReference type="AlphaFoldDB" id="A0AA39K161"/>
<feature type="compositionally biased region" description="Acidic residues" evidence="1">
    <location>
        <begin position="826"/>
        <end position="841"/>
    </location>
</feature>
<accession>A0AA39K161</accession>
<reference evidence="3" key="1">
    <citation type="submission" date="2023-06" db="EMBL/GenBank/DDBJ databases">
        <authorList>
            <consortium name="Lawrence Berkeley National Laboratory"/>
            <person name="Ahrendt S."/>
            <person name="Sahu N."/>
            <person name="Indic B."/>
            <person name="Wong-Bajracharya J."/>
            <person name="Merenyi Z."/>
            <person name="Ke H.-M."/>
            <person name="Monk M."/>
            <person name="Kocsube S."/>
            <person name="Drula E."/>
            <person name="Lipzen A."/>
            <person name="Balint B."/>
            <person name="Henrissat B."/>
            <person name="Andreopoulos B."/>
            <person name="Martin F.M."/>
            <person name="Harder C.B."/>
            <person name="Rigling D."/>
            <person name="Ford K.L."/>
            <person name="Foster G.D."/>
            <person name="Pangilinan J."/>
            <person name="Papanicolaou A."/>
            <person name="Barry K."/>
            <person name="LaButti K."/>
            <person name="Viragh M."/>
            <person name="Koriabine M."/>
            <person name="Yan M."/>
            <person name="Riley R."/>
            <person name="Champramary S."/>
            <person name="Plett K.L."/>
            <person name="Tsai I.J."/>
            <person name="Slot J."/>
            <person name="Sipos G."/>
            <person name="Plett J."/>
            <person name="Nagy L.G."/>
            <person name="Grigoriev I.V."/>
        </authorList>
    </citation>
    <scope>NUCLEOTIDE SEQUENCE</scope>
    <source>
        <strain evidence="3">CCBAS 213</strain>
    </source>
</reference>
<sequence length="841" mass="96161">MFQLLELLHLFSLVSKTSTYHFYRTLERMTDNMGLNTLPSHKAALMCMLIQWHHLKLLKRGGQVHDVTGSEGTKPGKLAVLCPSCPRLGINLPPDWDQAPPHLKFLYILLICIDMNFRLKNQIVSSYSRDPGLGIGWAYFTAHEPYEEYVQSRATDADISNCMEFSAMAKSNTKFSKGLHYTGVVAVSCGRSEMVLPTCVGNMNKGERYANVDPLTAAAIHQFSDLLWVIISYDIACQWIKTIFTWMTSHWPSELRFNPDIRVTPLVPKFHEPGHKAEDHEQFSFNLAEGAALSDGECPERIWAPHNVLGNSTKTAGPGTRQDLIDDHFGFWNWLKYCCMGLTLWKHYRDAVLERNWQEEAHRGFTQSLPPNMVTEWEDICAAWEADKVPKTVLNPFCVQSDDLTEDEVHKELAEEEEACRCNGGQVVHDMSPSAFMVFGLALEESQQKLCLEVRKLKANPTAHQDAHIAEQQSLLRSKIKKFEELHATYMPGLLQFITETQEVDYLSTGALAEEVRLWLPSCIPVDRRSQVCEASLLEMEEHLHTAQCHDSLGSIRHILRLKMRMVEYKNKNVQGQQDGTCSWTGINAIHEQALAAAIKYHMAREAKMKLSGLGDWEEGLHKLEDGDIHSYQDPDRLHKGTGCQGTNEDSWEPGLVPELPEPSVDLYQDSREKRDGTGQTWRTLSWIWTMMKINLADGADENDDEVLCSEWCRSCARAHRAREEVLLLWEEMRRTLRFLEWRGEWWMQRRDVHELGGALRKAVDAYALKQSDIQCQLAVKFWDLWLTALDDGQMENAPRSELHPSDDNDASSDGDRDEHNIGIWSDEEEVELDEEDYADL</sequence>
<feature type="region of interest" description="Disordered" evidence="1">
    <location>
        <begin position="797"/>
        <end position="841"/>
    </location>
</feature>
<dbReference type="RefSeq" id="XP_060327591.1">
    <property type="nucleotide sequence ID" value="XM_060477896.1"/>
</dbReference>
<feature type="region of interest" description="Disordered" evidence="1">
    <location>
        <begin position="632"/>
        <end position="659"/>
    </location>
</feature>
<keyword evidence="4" id="KW-1185">Reference proteome</keyword>
<evidence type="ECO:0000256" key="1">
    <source>
        <dbReference type="SAM" id="MobiDB-lite"/>
    </source>
</evidence>
<gene>
    <name evidence="3" type="ORF">EV420DRAFT_1646340</name>
</gene>
<dbReference type="EMBL" id="JAUEPS010000034">
    <property type="protein sequence ID" value="KAK0451254.1"/>
    <property type="molecule type" value="Genomic_DNA"/>
</dbReference>
<dbReference type="PANTHER" id="PTHR33104">
    <property type="entry name" value="SI:DKEY-29D5.2"/>
    <property type="match status" value="1"/>
</dbReference>
<organism evidence="3 4">
    <name type="scientific">Armillaria tabescens</name>
    <name type="common">Ringless honey mushroom</name>
    <name type="synonym">Agaricus tabescens</name>
    <dbReference type="NCBI Taxonomy" id="1929756"/>
    <lineage>
        <taxon>Eukaryota</taxon>
        <taxon>Fungi</taxon>
        <taxon>Dikarya</taxon>
        <taxon>Basidiomycota</taxon>
        <taxon>Agaricomycotina</taxon>
        <taxon>Agaricomycetes</taxon>
        <taxon>Agaricomycetidae</taxon>
        <taxon>Agaricales</taxon>
        <taxon>Marasmiineae</taxon>
        <taxon>Physalacriaceae</taxon>
        <taxon>Desarmillaria</taxon>
    </lineage>
</organism>
<feature type="chain" id="PRO_5041294098" description="CxC2-like cysteine cluster KDZ transposase-associated domain-containing protein" evidence="2">
    <location>
        <begin position="20"/>
        <end position="841"/>
    </location>
</feature>
<evidence type="ECO:0008006" key="5">
    <source>
        <dbReference type="Google" id="ProtNLM"/>
    </source>
</evidence>
<dbReference type="GeneID" id="85361444"/>
<protein>
    <recommendedName>
        <fullName evidence="5">CxC2-like cysteine cluster KDZ transposase-associated domain-containing protein</fullName>
    </recommendedName>
</protein>
<feature type="signal peptide" evidence="2">
    <location>
        <begin position="1"/>
        <end position="19"/>
    </location>
</feature>
<dbReference type="PANTHER" id="PTHR33104:SF2">
    <property type="entry name" value="CXC3 LIKE CYSTEINE CLUSTER DOMAIN-CONTAINING PROTEIN"/>
    <property type="match status" value="1"/>
</dbReference>